<name>A0ACB8WSP9_9TELE</name>
<dbReference type="Proteomes" id="UP000831701">
    <property type="component" value="Chromosome 6"/>
</dbReference>
<dbReference type="EMBL" id="CM041536">
    <property type="protein sequence ID" value="KAI3371052.1"/>
    <property type="molecule type" value="Genomic_DNA"/>
</dbReference>
<comment type="caution">
    <text evidence="1">The sequence shown here is derived from an EMBL/GenBank/DDBJ whole genome shotgun (WGS) entry which is preliminary data.</text>
</comment>
<organism evidence="1 2">
    <name type="scientific">Scortum barcoo</name>
    <name type="common">barcoo grunter</name>
    <dbReference type="NCBI Taxonomy" id="214431"/>
    <lineage>
        <taxon>Eukaryota</taxon>
        <taxon>Metazoa</taxon>
        <taxon>Chordata</taxon>
        <taxon>Craniata</taxon>
        <taxon>Vertebrata</taxon>
        <taxon>Euteleostomi</taxon>
        <taxon>Actinopterygii</taxon>
        <taxon>Neopterygii</taxon>
        <taxon>Teleostei</taxon>
        <taxon>Neoteleostei</taxon>
        <taxon>Acanthomorphata</taxon>
        <taxon>Eupercaria</taxon>
        <taxon>Centrarchiformes</taxon>
        <taxon>Terapontoidei</taxon>
        <taxon>Terapontidae</taxon>
        <taxon>Scortum</taxon>
    </lineage>
</organism>
<proteinExistence type="predicted"/>
<evidence type="ECO:0000313" key="2">
    <source>
        <dbReference type="Proteomes" id="UP000831701"/>
    </source>
</evidence>
<protein>
    <submittedName>
        <fullName evidence="1">Uncharacterized protein</fullName>
    </submittedName>
</protein>
<accession>A0ACB8WSP9</accession>
<sequence length="1468" mass="163089">VLDDDGKDVTPLPLYRLKQEDKSKSNFLEEIFSSSGTDYSKSTSSFNVLSSSSFMGSSGRSILSTKVTDESPKLDIPIDPPAPCMVLRKRENVKQHVTEAMLDEVVDIYLTETDISLLDIPSTLMSEHADDAEAIKEKNVHYAELCKNRMGNDKYVARPMQTFSGALKSKQIQSESIVMVAEDTMATKWDIYDSFIDQNKTSENKKADYSESTVNISKDQRKRDEMSSSTSTVGTDSTISSLPYCSDTEMCGNSLNAEPSPHPIMLSESFKRSLLVMERSIVADIFQSKLAVYRQLPILEDPDSKVKPGTEEQSEAGEESFSSSPALKHLWTFSCKLTTQCNITCMTWNKENPDFLAVGHGDYDSSRKKPGLICCWSLKNPTWPTCVFQCHSCVTSLDFSEYNPGQLAVGMYDGTIAIYNVQCKRNNACIASSSECSKKHLKPVWQVTWMKKERGLSGDHTIEVLVSVSADGRITEWLQSTSGLDCIDLMKLTRIDNREKKAAGKKKKTQTVLSVKTPALCVDFHPIDSSMYLAGTGEGSIHKCSLTNSEHFLDTYQKHFCPVNHIEWSPFCPDVFLSCSSDWTIQLWKQDRLTPVLSFTHTQRAVCTVRWSPNWSTVFAAINEQQVEIWDLNSSILHPTIVHHAAPGVTMTSLLFAKGTDCVLVGDSDGQVTVFQLQNLSVGQGKQLFRVEVLFNERKHFVLRRNSEFQALHRKLRKIVQTPDFPSKRNPHLRTKPLEQRRQELEDYIQEIIYQNEDVPQVLLDFLHVKHFHTGNKLSSVEKCVTVICSIFRSLDELDSQDDSYQLPHQRVLGFFQDPYISDGTSGADSYCNSSAVVRGTGMSSMLASLHRVHLMINSKLKTGFFPVAVPSCFPISGVDFIMGNEIAGGEVYPTPKGVHIPIPASKLNQVVPPAALHPIPSFRAPFERAIDYVGPLPRTKIRKQVGHGQVHPVNIFKATYLKKLVERMPRICHAVVKARGGVCGSIMWRKASAAALLALAVGYFYHGGPDLSEHILQYISLPDFQSSSQSQNGQNSLEQVIAASWETLIALPTRQWSRVAVGVNACVDVVVSGVGLLQALAVDPGAGLDHEVLHSKEDLKEAFIHYMGRGAAAERFFSDKELYVGGNAALIGQKLATYPDLMVLLCGPVGPKLHEMLDEQIVVPPESLQETDEFHLILEYKAGEQWGSTQAPQANRFIFSHDVSNGEMSSLETFVASLEDFQPELVVLSGLHMMEGQGRELWEQRLKEAVSAISDIHKDIPIHLELASMTDKDYMNSIMQEVMPIVSSIGLNEQELLFLSQAGEGPHSDLAAWKGIPDVGRVSDILLWILEEHGRSEPSSEADLTRIHFHTLAYHILATVDGYWGNQVAAVIAGARVASSQACGLQSVDVSKVELKAPLEFYSSHTEPREKLSLNSAEPVTVWRRGNVSFHLTPVLVCKQPLRTVGLGDAISAEGLVYSELKTQQPF</sequence>
<evidence type="ECO:0000313" key="1">
    <source>
        <dbReference type="EMBL" id="KAI3371052.1"/>
    </source>
</evidence>
<gene>
    <name evidence="1" type="ORF">L3Q82_023689</name>
</gene>
<feature type="non-terminal residue" evidence="1">
    <location>
        <position position="1"/>
    </location>
</feature>
<keyword evidence="2" id="KW-1185">Reference proteome</keyword>
<reference evidence="1" key="1">
    <citation type="submission" date="2022-04" db="EMBL/GenBank/DDBJ databases">
        <title>Jade perch genome.</title>
        <authorList>
            <person name="Chao B."/>
        </authorList>
    </citation>
    <scope>NUCLEOTIDE SEQUENCE</scope>
    <source>
        <strain evidence="1">CB-2022</strain>
    </source>
</reference>